<sequence length="295" mass="34558">MMEFLKNIDKDSVTFWIALAALVSPGIVELIRGFFDRSRQKKEMELKRKQKCIANVITYLESVNDYLEIIDINFPSEIDDEKEKKKIISKNKSFRLKSIVLANFYEQNMWKQDIFESNSLDLYFSKLIDGKVSSPMINTIEIIQSFIDSTSDTDNYIELKTLIDILPRILSDYSFKEDTNFISRQTKDYIKNKRITYQNEKETSSDYTIKSKESVSEYYKRVFNKLEEIDKFDLNKLSGVSGRVSFSDNVSWREKEKIRFKNGKEIVLNVGIKKSEAQTLINGILLQQVIQNKQT</sequence>
<dbReference type="Proteomes" id="UP000005955">
    <property type="component" value="Unassembled WGS sequence"/>
</dbReference>
<proteinExistence type="predicted"/>
<protein>
    <submittedName>
        <fullName evidence="2">Uncharacterized protein</fullName>
    </submittedName>
</protein>
<dbReference type="HOGENOM" id="CLU_943094_0_0_9"/>
<keyword evidence="1" id="KW-0812">Transmembrane</keyword>
<dbReference type="RefSeq" id="WP_002914509.1">
    <property type="nucleotide sequence ID" value="NZ_GL878548.1"/>
</dbReference>
<organism evidence="2 3">
    <name type="scientific">Streptococcus sanguinis SK330</name>
    <dbReference type="NCBI Taxonomy" id="888813"/>
    <lineage>
        <taxon>Bacteria</taxon>
        <taxon>Bacillati</taxon>
        <taxon>Bacillota</taxon>
        <taxon>Bacilli</taxon>
        <taxon>Lactobacillales</taxon>
        <taxon>Streptococcaceae</taxon>
        <taxon>Streptococcus</taxon>
    </lineage>
</organism>
<evidence type="ECO:0000256" key="1">
    <source>
        <dbReference type="SAM" id="Phobius"/>
    </source>
</evidence>
<keyword evidence="1" id="KW-0472">Membrane</keyword>
<dbReference type="AlphaFoldDB" id="F2C4J9"/>
<name>F2C4J9_STRSA</name>
<comment type="caution">
    <text evidence="2">The sequence shown here is derived from an EMBL/GenBank/DDBJ whole genome shotgun (WGS) entry which is preliminary data.</text>
</comment>
<evidence type="ECO:0000313" key="3">
    <source>
        <dbReference type="Proteomes" id="UP000005955"/>
    </source>
</evidence>
<dbReference type="EMBL" id="AFBD01000001">
    <property type="protein sequence ID" value="EGF15844.1"/>
    <property type="molecule type" value="Genomic_DNA"/>
</dbReference>
<feature type="transmembrane region" description="Helical" evidence="1">
    <location>
        <begin position="15"/>
        <end position="35"/>
    </location>
</feature>
<evidence type="ECO:0000313" key="2">
    <source>
        <dbReference type="EMBL" id="EGF15844.1"/>
    </source>
</evidence>
<accession>F2C4J9</accession>
<reference evidence="2 3" key="1">
    <citation type="submission" date="2011-02" db="EMBL/GenBank/DDBJ databases">
        <authorList>
            <person name="Muzny D."/>
            <person name="Qin X."/>
            <person name="Deng J."/>
            <person name="Jiang H."/>
            <person name="Liu Y."/>
            <person name="Qu J."/>
            <person name="Song X.-Z."/>
            <person name="Zhang L."/>
            <person name="Thornton R."/>
            <person name="Coyle M."/>
            <person name="Francisco L."/>
            <person name="Jackson L."/>
            <person name="Javaid M."/>
            <person name="Korchina V."/>
            <person name="Kovar C."/>
            <person name="Mata R."/>
            <person name="Mathew T."/>
            <person name="Ngo R."/>
            <person name="Nguyen L."/>
            <person name="Nguyen N."/>
            <person name="Okwuonu G."/>
            <person name="Ongeri F."/>
            <person name="Pham C."/>
            <person name="Simmons D."/>
            <person name="Wilczek-Boney K."/>
            <person name="Hale W."/>
            <person name="Jakkamsetti A."/>
            <person name="Pham P."/>
            <person name="Ruth R."/>
            <person name="San Lucas F."/>
            <person name="Warren J."/>
            <person name="Zhang J."/>
            <person name="Zhao Z."/>
            <person name="Zhou C."/>
            <person name="Zhu D."/>
            <person name="Lee S."/>
            <person name="Bess C."/>
            <person name="Blankenburg K."/>
            <person name="Forbes L."/>
            <person name="Fu Q."/>
            <person name="Gubbala S."/>
            <person name="Hirani K."/>
            <person name="Jayaseelan J.C."/>
            <person name="Lara F."/>
            <person name="Munidasa M."/>
            <person name="Palculict T."/>
            <person name="Patil S."/>
            <person name="Pu L.-L."/>
            <person name="Saada N."/>
            <person name="Tang L."/>
            <person name="Weissenberger G."/>
            <person name="Zhu Y."/>
            <person name="Hemphill L."/>
            <person name="Shang Y."/>
            <person name="Youmans B."/>
            <person name="Ayvaz T."/>
            <person name="Ross M."/>
            <person name="Santibanez J."/>
            <person name="Aqrawi P."/>
            <person name="Gross S."/>
            <person name="Joshi V."/>
            <person name="Fowler G."/>
            <person name="Nazareth L."/>
            <person name="Reid J."/>
            <person name="Worley K."/>
            <person name="Petrosino J."/>
            <person name="Highlander S."/>
            <person name="Gibbs R."/>
        </authorList>
    </citation>
    <scope>NUCLEOTIDE SEQUENCE [LARGE SCALE GENOMIC DNA]</scope>
    <source>
        <strain evidence="2 3">SK330</strain>
    </source>
</reference>
<gene>
    <name evidence="2" type="ORF">HMPREF9386_0014</name>
</gene>
<dbReference type="PATRIC" id="fig|888813.3.peg.14"/>
<keyword evidence="1" id="KW-1133">Transmembrane helix</keyword>